<evidence type="ECO:0000313" key="3">
    <source>
        <dbReference type="Proteomes" id="UP000626844"/>
    </source>
</evidence>
<comment type="caution">
    <text evidence="2">The sequence shown here is derived from an EMBL/GenBank/DDBJ whole genome shotgun (WGS) entry which is preliminary data.</text>
</comment>
<feature type="transmembrane region" description="Helical" evidence="1">
    <location>
        <begin position="28"/>
        <end position="49"/>
    </location>
</feature>
<gene>
    <name evidence="2" type="ORF">IC621_19860</name>
</gene>
<proteinExistence type="predicted"/>
<keyword evidence="1" id="KW-0472">Membrane</keyword>
<organism evidence="2 3">
    <name type="scientific">Metabacillus arenae</name>
    <dbReference type="NCBI Taxonomy" id="2771434"/>
    <lineage>
        <taxon>Bacteria</taxon>
        <taxon>Bacillati</taxon>
        <taxon>Bacillota</taxon>
        <taxon>Bacilli</taxon>
        <taxon>Bacillales</taxon>
        <taxon>Bacillaceae</taxon>
        <taxon>Metabacillus</taxon>
    </lineage>
</organism>
<keyword evidence="1" id="KW-0812">Transmembrane</keyword>
<protein>
    <submittedName>
        <fullName evidence="2">DUF1700 domain-containing protein</fullName>
    </submittedName>
</protein>
<name>A0A926S2Z7_9BACI</name>
<keyword evidence="3" id="KW-1185">Reference proteome</keyword>
<accession>A0A926S2Z7</accession>
<evidence type="ECO:0000256" key="1">
    <source>
        <dbReference type="SAM" id="Phobius"/>
    </source>
</evidence>
<dbReference type="Proteomes" id="UP000626844">
    <property type="component" value="Unassembled WGS sequence"/>
</dbReference>
<dbReference type="EMBL" id="JACXAI010000031">
    <property type="protein sequence ID" value="MBD1382474.1"/>
    <property type="molecule type" value="Genomic_DNA"/>
</dbReference>
<dbReference type="AlphaFoldDB" id="A0A926S2Z7"/>
<reference evidence="2" key="1">
    <citation type="submission" date="2020-09" db="EMBL/GenBank/DDBJ databases">
        <title>A novel bacterium of genus Bacillus, isolated from South China Sea.</title>
        <authorList>
            <person name="Huang H."/>
            <person name="Mo K."/>
            <person name="Hu Y."/>
        </authorList>
    </citation>
    <scope>NUCLEOTIDE SEQUENCE</scope>
    <source>
        <strain evidence="2">IB182487</strain>
    </source>
</reference>
<keyword evidence="1" id="KW-1133">Transmembrane helix</keyword>
<evidence type="ECO:0000313" key="2">
    <source>
        <dbReference type="EMBL" id="MBD1382474.1"/>
    </source>
</evidence>
<sequence length="85" mass="9536">MHVLFAFIITPLAAFASLLYLENTNEFLLNLFITIGLAGLGLLIGVGTTKISRLFFKWKTHYIRSNLNYIKGESGQNLQFLGDGR</sequence>